<evidence type="ECO:0000256" key="3">
    <source>
        <dbReference type="PIRSR" id="PIRSR613078-2"/>
    </source>
</evidence>
<feature type="active site" description="Tele-phosphohistidine intermediate" evidence="2">
    <location>
        <position position="8"/>
    </location>
</feature>
<dbReference type="GO" id="GO:0045820">
    <property type="term" value="P:negative regulation of glycolytic process"/>
    <property type="evidence" value="ECO:0007669"/>
    <property type="project" value="TreeGrafter"/>
</dbReference>
<dbReference type="PANTHER" id="PTHR46517">
    <property type="entry name" value="FRUCTOSE-2,6-BISPHOSPHATASE TIGAR"/>
    <property type="match status" value="1"/>
</dbReference>
<feature type="binding site" evidence="3">
    <location>
        <position position="57"/>
    </location>
    <ligand>
        <name>substrate</name>
    </ligand>
</feature>
<name>A0A8H7PS61_MORIS</name>
<evidence type="ECO:0000256" key="2">
    <source>
        <dbReference type="PIRSR" id="PIRSR613078-1"/>
    </source>
</evidence>
<dbReference type="SMART" id="SM00855">
    <property type="entry name" value="PGAM"/>
    <property type="match status" value="1"/>
</dbReference>
<organism evidence="4 5">
    <name type="scientific">Mortierella isabellina</name>
    <name type="common">Filamentous fungus</name>
    <name type="synonym">Umbelopsis isabellina</name>
    <dbReference type="NCBI Taxonomy" id="91625"/>
    <lineage>
        <taxon>Eukaryota</taxon>
        <taxon>Fungi</taxon>
        <taxon>Fungi incertae sedis</taxon>
        <taxon>Mucoromycota</taxon>
        <taxon>Mucoromycotina</taxon>
        <taxon>Umbelopsidomycetes</taxon>
        <taxon>Umbelopsidales</taxon>
        <taxon>Umbelopsidaceae</taxon>
        <taxon>Umbelopsis</taxon>
    </lineage>
</organism>
<feature type="binding site" evidence="3">
    <location>
        <begin position="7"/>
        <end position="14"/>
    </location>
    <ligand>
        <name>substrate</name>
    </ligand>
</feature>
<dbReference type="CDD" id="cd07067">
    <property type="entry name" value="HP_PGM_like"/>
    <property type="match status" value="1"/>
</dbReference>
<evidence type="ECO:0000313" key="4">
    <source>
        <dbReference type="EMBL" id="KAG2178785.1"/>
    </source>
</evidence>
<evidence type="ECO:0008006" key="6">
    <source>
        <dbReference type="Google" id="ProtNLM"/>
    </source>
</evidence>
<dbReference type="Gene3D" id="3.40.50.1240">
    <property type="entry name" value="Phosphoglycerate mutase-like"/>
    <property type="match status" value="1"/>
</dbReference>
<keyword evidence="1" id="KW-0378">Hydrolase</keyword>
<feature type="active site" description="Proton donor/acceptor" evidence="2">
    <location>
        <position position="82"/>
    </location>
</feature>
<dbReference type="OrthoDB" id="354304at2759"/>
<dbReference type="GO" id="GO:0005829">
    <property type="term" value="C:cytosol"/>
    <property type="evidence" value="ECO:0007669"/>
    <property type="project" value="TreeGrafter"/>
</dbReference>
<dbReference type="SUPFAM" id="SSF53254">
    <property type="entry name" value="Phosphoglycerate mutase-like"/>
    <property type="match status" value="1"/>
</dbReference>
<keyword evidence="5" id="KW-1185">Reference proteome</keyword>
<reference evidence="4" key="1">
    <citation type="submission" date="2020-12" db="EMBL/GenBank/DDBJ databases">
        <title>Metabolic potential, ecology and presence of endohyphal bacteria is reflected in genomic diversity of Mucoromycotina.</title>
        <authorList>
            <person name="Muszewska A."/>
            <person name="Okrasinska A."/>
            <person name="Steczkiewicz K."/>
            <person name="Drgas O."/>
            <person name="Orlowska M."/>
            <person name="Perlinska-Lenart U."/>
            <person name="Aleksandrzak-Piekarczyk T."/>
            <person name="Szatraj K."/>
            <person name="Zielenkiewicz U."/>
            <person name="Pilsyk S."/>
            <person name="Malc E."/>
            <person name="Mieczkowski P."/>
            <person name="Kruszewska J.S."/>
            <person name="Biernat P."/>
            <person name="Pawlowska J."/>
        </authorList>
    </citation>
    <scope>NUCLEOTIDE SEQUENCE</scope>
    <source>
        <strain evidence="4">WA0000067209</strain>
    </source>
</reference>
<dbReference type="Pfam" id="PF00300">
    <property type="entry name" value="His_Phos_1"/>
    <property type="match status" value="1"/>
</dbReference>
<dbReference type="PANTHER" id="PTHR46517:SF1">
    <property type="entry name" value="FRUCTOSE-2,6-BISPHOSPHATASE TIGAR"/>
    <property type="match status" value="1"/>
</dbReference>
<dbReference type="EMBL" id="JAEPQZ010000007">
    <property type="protein sequence ID" value="KAG2178785.1"/>
    <property type="molecule type" value="Genomic_DNA"/>
</dbReference>
<dbReference type="InterPro" id="IPR029033">
    <property type="entry name" value="His_PPase_superfam"/>
</dbReference>
<dbReference type="InterPro" id="IPR051695">
    <property type="entry name" value="Phosphoglycerate_Mutase"/>
</dbReference>
<dbReference type="InterPro" id="IPR013078">
    <property type="entry name" value="His_Pase_superF_clade-1"/>
</dbReference>
<proteinExistence type="predicted"/>
<evidence type="ECO:0000256" key="1">
    <source>
        <dbReference type="ARBA" id="ARBA00022801"/>
    </source>
</evidence>
<accession>A0A8H7PS61</accession>
<dbReference type="AlphaFoldDB" id="A0A8H7PS61"/>
<dbReference type="GO" id="GO:0004331">
    <property type="term" value="F:fructose-2,6-bisphosphate 2-phosphatase activity"/>
    <property type="evidence" value="ECO:0007669"/>
    <property type="project" value="TreeGrafter"/>
</dbReference>
<evidence type="ECO:0000313" key="5">
    <source>
        <dbReference type="Proteomes" id="UP000654370"/>
    </source>
</evidence>
<sequence length="221" mass="24934">MRITLVRHGNTDANKQRWLQGQMDTHLNETGRRQAELVGKRLAEESFDMMYCSDLSRCKETLAGITEYHKDTPVTFDKRLRERDFGKLNGQPYKTISHNARHLTITDEQLIIEQGGESELDMELRVKQAYQDLTKASLEAGHEHILMVSHGGPLAAITVYITEELDYQWPVDCITGNKMSNTSVTTLRMTGCSGQIETFNCVDHLQSMLDTSLSSDLGPAV</sequence>
<dbReference type="GO" id="GO:0043456">
    <property type="term" value="P:regulation of pentose-phosphate shunt"/>
    <property type="evidence" value="ECO:0007669"/>
    <property type="project" value="TreeGrafter"/>
</dbReference>
<gene>
    <name evidence="4" type="ORF">INT43_001631</name>
</gene>
<dbReference type="Proteomes" id="UP000654370">
    <property type="component" value="Unassembled WGS sequence"/>
</dbReference>
<protein>
    <recommendedName>
        <fullName evidence="6">Phosphoglycerate mutase</fullName>
    </recommendedName>
</protein>
<comment type="caution">
    <text evidence="4">The sequence shown here is derived from an EMBL/GenBank/DDBJ whole genome shotgun (WGS) entry which is preliminary data.</text>
</comment>